<evidence type="ECO:0008006" key="4">
    <source>
        <dbReference type="Google" id="ProtNLM"/>
    </source>
</evidence>
<proteinExistence type="predicted"/>
<feature type="region of interest" description="Disordered" evidence="1">
    <location>
        <begin position="165"/>
        <end position="201"/>
    </location>
</feature>
<dbReference type="EMBL" id="JAWRVG010000017">
    <property type="protein sequence ID" value="KAK4074521.1"/>
    <property type="molecule type" value="Genomic_DNA"/>
</dbReference>
<accession>A0AAE1LZS0</accession>
<evidence type="ECO:0000256" key="1">
    <source>
        <dbReference type="SAM" id="MobiDB-lite"/>
    </source>
</evidence>
<feature type="region of interest" description="Disordered" evidence="1">
    <location>
        <begin position="237"/>
        <end position="264"/>
    </location>
</feature>
<feature type="region of interest" description="Disordered" evidence="1">
    <location>
        <begin position="120"/>
        <end position="152"/>
    </location>
</feature>
<feature type="region of interest" description="Disordered" evidence="1">
    <location>
        <begin position="331"/>
        <end position="355"/>
    </location>
</feature>
<keyword evidence="3" id="KW-1185">Reference proteome</keyword>
<protein>
    <recommendedName>
        <fullName evidence="4">Nup53p-like protein</fullName>
    </recommendedName>
</protein>
<name>A0AAE1LZS0_9HYPO</name>
<reference evidence="2" key="1">
    <citation type="submission" date="2023-11" db="EMBL/GenBank/DDBJ databases">
        <title>The genome sequences of three competitors of mushroom-forming fungi.</title>
        <authorList>
            <person name="Beijen E."/>
            <person name="Ohm R.A."/>
        </authorList>
    </citation>
    <scope>NUCLEOTIDE SEQUENCE</scope>
    <source>
        <strain evidence="2">CBS 100526</strain>
    </source>
</reference>
<sequence length="505" mass="56074">MKLPNRGIVAPQMWLVNPPCYVVAPRFFYSLQNFVINSRDSASCPSDQSLALQSQPHWASIFASPPYSPRRVFGRSPPLTSSPIMAPLILHNVPDDECYVGEDGIKRPYAMIYPHEGTTRTRRSIAETGSFGKSTRRSRSKTGTPARGRENPTLAAADKLFYDWVSNQSNSNPPSNSNQRKTNAGAASGAQEDAVPQRAAVKSSPVELILRGYRSSTQQYAAIAHYESLAGIILEDYPREPPSSQRRYKSELRDPAFTRRRNLTPEERALVNRADGGEHWVKVTFASAEAGNAAVYSSPQRILGHLVYAEPYRGVAPAKDEACPDIEQLEEGRSKSVPNFAPPSFGHGQRKSVSGLPTTFNSRLLDLSPAESRESSHTMNSTTLSHGSSATITEPIPFALTSSIEPLEIDQEDSIFCRRIPTARKARLLPAEQALLPQQSVMQRILNALPIIKWFSGSMIGNEVPRTETGEFDWNRASLYWKVIWWLDATFSLFKGDVYCIDKDD</sequence>
<feature type="region of interest" description="Disordered" evidence="1">
    <location>
        <begin position="369"/>
        <end position="388"/>
    </location>
</feature>
<organism evidence="2 3">
    <name type="scientific">Trichoderma aggressivum f. europaeum</name>
    <dbReference type="NCBI Taxonomy" id="173218"/>
    <lineage>
        <taxon>Eukaryota</taxon>
        <taxon>Fungi</taxon>
        <taxon>Dikarya</taxon>
        <taxon>Ascomycota</taxon>
        <taxon>Pezizomycotina</taxon>
        <taxon>Sordariomycetes</taxon>
        <taxon>Hypocreomycetidae</taxon>
        <taxon>Hypocreales</taxon>
        <taxon>Hypocreaceae</taxon>
        <taxon>Trichoderma</taxon>
    </lineage>
</organism>
<dbReference type="Gene3D" id="3.30.70.330">
    <property type="match status" value="1"/>
</dbReference>
<comment type="caution">
    <text evidence="2">The sequence shown here is derived from an EMBL/GenBank/DDBJ whole genome shotgun (WGS) entry which is preliminary data.</text>
</comment>
<feature type="compositionally biased region" description="Low complexity" evidence="1">
    <location>
        <begin position="166"/>
        <end position="179"/>
    </location>
</feature>
<evidence type="ECO:0000313" key="3">
    <source>
        <dbReference type="Proteomes" id="UP001273209"/>
    </source>
</evidence>
<evidence type="ECO:0000313" key="2">
    <source>
        <dbReference type="EMBL" id="KAK4074521.1"/>
    </source>
</evidence>
<dbReference type="GeneID" id="87919501"/>
<feature type="compositionally biased region" description="Basic and acidic residues" evidence="1">
    <location>
        <begin position="248"/>
        <end position="264"/>
    </location>
</feature>
<gene>
    <name evidence="2" type="ORF">Triagg1_5117</name>
</gene>
<dbReference type="AlphaFoldDB" id="A0AAE1LZS0"/>
<dbReference type="Proteomes" id="UP001273209">
    <property type="component" value="Unassembled WGS sequence"/>
</dbReference>
<feature type="compositionally biased region" description="Polar residues" evidence="1">
    <location>
        <begin position="377"/>
        <end position="388"/>
    </location>
</feature>
<dbReference type="RefSeq" id="XP_062755942.1">
    <property type="nucleotide sequence ID" value="XM_062899596.1"/>
</dbReference>
<dbReference type="InterPro" id="IPR012677">
    <property type="entry name" value="Nucleotide-bd_a/b_plait_sf"/>
</dbReference>